<sequence length="364" mass="38138">MPRRAKRSHREPPVPGPRSSTRLRKQLITLIVAAVGVVLFWLADMPLPFLLGPLFACLAAAMVGATLADSGQVGVMMRTVLGVAVGSSITPDLLTRLPGMAYSVALVPLFVLIIGLIGYPFFRRVCGFDGPTSYYAAMPGGFQDMVIFGQEAGADIRALSLIHATRVLLIVTLVPFLMTSIYGQPLTNAPGAALAEIPARELLLMAVAALVGWKGGERIGLFGASIIGPLVLAAAFSLLGLIEHRPPALAILAAQFFIGASIGAKYTGVSWRELRVDVLAGAAFCVLLGVVATIFAEAVALAGFAPAVEALLSFAPGGQAEMAMLTIIAGADLAFVVTHHIARIVVVIAGAPIVAHFLKWKDRE</sequence>
<accession>A0A9C9NDI4</accession>
<evidence type="ECO:0000256" key="1">
    <source>
        <dbReference type="SAM" id="MobiDB-lite"/>
    </source>
</evidence>
<dbReference type="PANTHER" id="PTHR38457">
    <property type="entry name" value="REGULATOR ABRB-RELATED"/>
    <property type="match status" value="1"/>
</dbReference>
<keyword evidence="2" id="KW-0812">Transmembrane</keyword>
<dbReference type="Proteomes" id="UP000885680">
    <property type="component" value="Unassembled WGS sequence"/>
</dbReference>
<organism evidence="3 4">
    <name type="scientific">Aurantimonas coralicida</name>
    <dbReference type="NCBI Taxonomy" id="182270"/>
    <lineage>
        <taxon>Bacteria</taxon>
        <taxon>Pseudomonadati</taxon>
        <taxon>Pseudomonadota</taxon>
        <taxon>Alphaproteobacteria</taxon>
        <taxon>Hyphomicrobiales</taxon>
        <taxon>Aurantimonadaceae</taxon>
        <taxon>Aurantimonas</taxon>
    </lineage>
</organism>
<feature type="region of interest" description="Disordered" evidence="1">
    <location>
        <begin position="1"/>
        <end position="20"/>
    </location>
</feature>
<dbReference type="InterPro" id="IPR007820">
    <property type="entry name" value="AbrB_fam"/>
</dbReference>
<dbReference type="GO" id="GO:0010468">
    <property type="term" value="P:regulation of gene expression"/>
    <property type="evidence" value="ECO:0007669"/>
    <property type="project" value="InterPro"/>
</dbReference>
<feature type="transmembrane region" description="Helical" evidence="2">
    <location>
        <begin position="27"/>
        <end position="43"/>
    </location>
</feature>
<keyword evidence="2" id="KW-1133">Transmembrane helix</keyword>
<feature type="transmembrane region" description="Helical" evidence="2">
    <location>
        <begin position="197"/>
        <end position="213"/>
    </location>
</feature>
<dbReference type="PANTHER" id="PTHR38457:SF1">
    <property type="entry name" value="REGULATOR ABRB-RELATED"/>
    <property type="match status" value="1"/>
</dbReference>
<dbReference type="GO" id="GO:0016020">
    <property type="term" value="C:membrane"/>
    <property type="evidence" value="ECO:0007669"/>
    <property type="project" value="InterPro"/>
</dbReference>
<feature type="transmembrane region" description="Helical" evidence="2">
    <location>
        <begin position="278"/>
        <end position="305"/>
    </location>
</feature>
<dbReference type="EMBL" id="DRGN01000062">
    <property type="protein sequence ID" value="HET99600.1"/>
    <property type="molecule type" value="Genomic_DNA"/>
</dbReference>
<feature type="transmembrane region" description="Helical" evidence="2">
    <location>
        <begin position="220"/>
        <end position="242"/>
    </location>
</feature>
<name>A0A9C9NDI4_9HYPH</name>
<evidence type="ECO:0000256" key="2">
    <source>
        <dbReference type="SAM" id="Phobius"/>
    </source>
</evidence>
<feature type="transmembrane region" description="Helical" evidence="2">
    <location>
        <begin position="100"/>
        <end position="122"/>
    </location>
</feature>
<keyword evidence="2" id="KW-0472">Membrane</keyword>
<reference evidence="3" key="1">
    <citation type="journal article" date="2020" name="mSystems">
        <title>Genome- and Community-Level Interaction Insights into Carbon Utilization and Element Cycling Functions of Hydrothermarchaeota in Hydrothermal Sediment.</title>
        <authorList>
            <person name="Zhou Z."/>
            <person name="Liu Y."/>
            <person name="Xu W."/>
            <person name="Pan J."/>
            <person name="Luo Z.H."/>
            <person name="Li M."/>
        </authorList>
    </citation>
    <scope>NUCLEOTIDE SEQUENCE</scope>
    <source>
        <strain evidence="3">HyVt-347</strain>
    </source>
</reference>
<comment type="caution">
    <text evidence="3">The sequence shown here is derived from an EMBL/GenBank/DDBJ whole genome shotgun (WGS) entry which is preliminary data.</text>
</comment>
<proteinExistence type="predicted"/>
<dbReference type="AlphaFoldDB" id="A0A9C9NDI4"/>
<evidence type="ECO:0000313" key="4">
    <source>
        <dbReference type="Proteomes" id="UP000885680"/>
    </source>
</evidence>
<feature type="transmembrane region" description="Helical" evidence="2">
    <location>
        <begin position="325"/>
        <end position="358"/>
    </location>
</feature>
<feature type="transmembrane region" description="Helical" evidence="2">
    <location>
        <begin position="167"/>
        <end position="185"/>
    </location>
</feature>
<dbReference type="PIRSF" id="PIRSF038991">
    <property type="entry name" value="Protein_AbrB"/>
    <property type="match status" value="1"/>
</dbReference>
<dbReference type="Pfam" id="PF05145">
    <property type="entry name" value="AbrB"/>
    <property type="match status" value="1"/>
</dbReference>
<gene>
    <name evidence="3" type="ORF">ENH89_04385</name>
</gene>
<feature type="transmembrane region" description="Helical" evidence="2">
    <location>
        <begin position="248"/>
        <end position="266"/>
    </location>
</feature>
<protein>
    <submittedName>
        <fullName evidence="3">AbrB family transcriptional regulator</fullName>
    </submittedName>
</protein>
<evidence type="ECO:0000313" key="3">
    <source>
        <dbReference type="EMBL" id="HET99600.1"/>
    </source>
</evidence>